<evidence type="ECO:0008006" key="6">
    <source>
        <dbReference type="Google" id="ProtNLM"/>
    </source>
</evidence>
<accession>A0A2P1P883</accession>
<dbReference type="PROSITE" id="PS50088">
    <property type="entry name" value="ANK_REPEAT"/>
    <property type="match status" value="4"/>
</dbReference>
<keyword evidence="5" id="KW-1185">Reference proteome</keyword>
<feature type="repeat" description="ANK" evidence="3">
    <location>
        <begin position="300"/>
        <end position="338"/>
    </location>
</feature>
<dbReference type="SMART" id="SM00248">
    <property type="entry name" value="ANK"/>
    <property type="match status" value="8"/>
</dbReference>
<dbReference type="PANTHER" id="PTHR24198">
    <property type="entry name" value="ANKYRIN REPEAT AND PROTEIN KINASE DOMAIN-CONTAINING PROTEIN"/>
    <property type="match status" value="1"/>
</dbReference>
<keyword evidence="1" id="KW-0677">Repeat</keyword>
<dbReference type="Proteomes" id="UP000241762">
    <property type="component" value="Chromosome"/>
</dbReference>
<dbReference type="RefSeq" id="WP_158706832.1">
    <property type="nucleotide sequence ID" value="NZ_CP027845.1"/>
</dbReference>
<dbReference type="KEGG" id="ptc:phytr_5180"/>
<dbReference type="OrthoDB" id="7837736at2"/>
<dbReference type="Pfam" id="PF12796">
    <property type="entry name" value="Ank_2"/>
    <property type="match status" value="2"/>
</dbReference>
<dbReference type="EMBL" id="CP027845">
    <property type="protein sequence ID" value="AVP87464.1"/>
    <property type="molecule type" value="Genomic_DNA"/>
</dbReference>
<evidence type="ECO:0000313" key="4">
    <source>
        <dbReference type="EMBL" id="AVP87464.1"/>
    </source>
</evidence>
<name>A0A2P1P883_9RICK</name>
<dbReference type="PROSITE" id="PS50297">
    <property type="entry name" value="ANK_REP_REGION"/>
    <property type="match status" value="2"/>
</dbReference>
<feature type="repeat" description="ANK" evidence="3">
    <location>
        <begin position="340"/>
        <end position="372"/>
    </location>
</feature>
<evidence type="ECO:0000256" key="2">
    <source>
        <dbReference type="ARBA" id="ARBA00023043"/>
    </source>
</evidence>
<protein>
    <recommendedName>
        <fullName evidence="6">Ankyrin repeat protein</fullName>
    </recommendedName>
</protein>
<dbReference type="SUPFAM" id="SSF48403">
    <property type="entry name" value="Ankyrin repeat"/>
    <property type="match status" value="2"/>
</dbReference>
<dbReference type="Gene3D" id="1.25.40.20">
    <property type="entry name" value="Ankyrin repeat-containing domain"/>
    <property type="match status" value="3"/>
</dbReference>
<keyword evidence="2 3" id="KW-0040">ANK repeat</keyword>
<reference evidence="4 5" key="1">
    <citation type="submission" date="2018-03" db="EMBL/GenBank/DDBJ databases">
        <title>A gene transfer event suggests a long-term partnership between eustigmatophyte algae and a novel lineage of endosymbiotic bacteria.</title>
        <authorList>
            <person name="Yurchenko T."/>
            <person name="Sevcikova T."/>
            <person name="Pribyl P."/>
            <person name="El Karkouri K."/>
            <person name="Klimes V."/>
            <person name="Amaral R."/>
            <person name="Zbrankova V."/>
            <person name="Kim E."/>
            <person name="Raoult D."/>
            <person name="Santos L.M.A."/>
            <person name="Elias M."/>
        </authorList>
    </citation>
    <scope>NUCLEOTIDE SEQUENCE [LARGE SCALE GENOMIC DNA]</scope>
    <source>
        <strain evidence="4">CCALA 838</strain>
    </source>
</reference>
<evidence type="ECO:0000313" key="5">
    <source>
        <dbReference type="Proteomes" id="UP000241762"/>
    </source>
</evidence>
<dbReference type="PANTHER" id="PTHR24198:SF165">
    <property type="entry name" value="ANKYRIN REPEAT-CONTAINING PROTEIN-RELATED"/>
    <property type="match status" value="1"/>
</dbReference>
<gene>
    <name evidence="4" type="ORF">phytr_5180</name>
</gene>
<proteinExistence type="predicted"/>
<feature type="repeat" description="ANK" evidence="3">
    <location>
        <begin position="203"/>
        <end position="228"/>
    </location>
</feature>
<dbReference type="AlphaFoldDB" id="A0A2P1P883"/>
<evidence type="ECO:0000256" key="1">
    <source>
        <dbReference type="ARBA" id="ARBA00022737"/>
    </source>
</evidence>
<organism evidence="4 5">
    <name type="scientific">Candidatus Phycorickettsia trachydisci</name>
    <dbReference type="NCBI Taxonomy" id="2115978"/>
    <lineage>
        <taxon>Bacteria</taxon>
        <taxon>Pseudomonadati</taxon>
        <taxon>Pseudomonadota</taxon>
        <taxon>Alphaproteobacteria</taxon>
        <taxon>Rickettsiales</taxon>
        <taxon>Rickettsiaceae</taxon>
        <taxon>Candidatus Phycorickettsia</taxon>
    </lineage>
</organism>
<evidence type="ECO:0000256" key="3">
    <source>
        <dbReference type="PROSITE-ProRule" id="PRU00023"/>
    </source>
</evidence>
<dbReference type="InterPro" id="IPR036770">
    <property type="entry name" value="Ankyrin_rpt-contain_sf"/>
</dbReference>
<dbReference type="InterPro" id="IPR002110">
    <property type="entry name" value="Ankyrin_rpt"/>
</dbReference>
<sequence>MYKRPMHYAAEYNQPDVIQWLYDKGHDINQVTIPSGAPNPRLIYANVRSKSEGSHDDNQITPAHFAAQEGSLRALQKLKELDADVYYKEAFDELFSGHDDFNYDYKKSPIYYAVKYDQYNILEWYLDNGVPSMMHIAALCANLSLMEWLKREKNIDYTTADEFDNTNIHSLLLGNHLNQEDKLLEVIQWLVKERVNINATNDKGTTALHLIAKKNYFKLAEWFIENGAKQVEDHKGETPMDLAIRGGELNLMQLFKDNGGYVKANSFYLYMNNPNCDRSLELCKWLKNNGANINLPGELDGLTPLHLALKQSSLYSYQSLEICKWFKDNGANINLPGGVDGLTPLHLAVKQSDLRAVEWLLSNGADVDIKDLHRKTTIEMAVSALVAKQQNNLRYSDDASDDKVCNADIIISLLCHYEGQLKEAPPSVWNCISDNIVRIVNIEFNGSQNLAQGVFNIFNISSNREGEKAAELSVDLLSVLEEGLKDRAPSKIETYEELNESKPKIENAFDMQDKLEGLNVLFSWPEKKGKLKGDNKFTGRFKEIIDELSILKKYKHDLEKYIFQSFSDKWQGKDLTCIVRKELFTHILTFLNSDLFSHILIFLDKDEKLSLFQDEKLANQSDKLSPHLVDIDAQNEDMPPTKIFKADHTSLMGEGPF</sequence>
<feature type="repeat" description="ANK" evidence="3">
    <location>
        <begin position="1"/>
        <end position="33"/>
    </location>
</feature>
<dbReference type="Pfam" id="PF13606">
    <property type="entry name" value="Ank_3"/>
    <property type="match status" value="1"/>
</dbReference>